<dbReference type="PANTHER" id="PTHR48085:SF5">
    <property type="entry name" value="CADMIUM_ZINC-TRANSPORTING ATPASE HMA4-RELATED"/>
    <property type="match status" value="1"/>
</dbReference>
<dbReference type="NCBIfam" id="TIGR01525">
    <property type="entry name" value="ATPase-IB_hvy"/>
    <property type="match status" value="1"/>
</dbReference>
<evidence type="ECO:0000313" key="12">
    <source>
        <dbReference type="EMBL" id="GAB0057985.1"/>
    </source>
</evidence>
<dbReference type="SFLD" id="SFLDG00002">
    <property type="entry name" value="C1.7:_P-type_atpase_like"/>
    <property type="match status" value="1"/>
</dbReference>
<dbReference type="EC" id="7.2.2.12" evidence="7"/>
<dbReference type="Gene3D" id="2.70.150.10">
    <property type="entry name" value="Calcium-transporting ATPase, cytoplasmic transduction domain A"/>
    <property type="match status" value="1"/>
</dbReference>
<dbReference type="InterPro" id="IPR059000">
    <property type="entry name" value="ATPase_P-type_domA"/>
</dbReference>
<dbReference type="InterPro" id="IPR018303">
    <property type="entry name" value="ATPase_P-typ_P_site"/>
</dbReference>
<dbReference type="Gene3D" id="3.40.50.1000">
    <property type="entry name" value="HAD superfamily/HAD-like"/>
    <property type="match status" value="1"/>
</dbReference>
<evidence type="ECO:0000256" key="3">
    <source>
        <dbReference type="ARBA" id="ARBA00022692"/>
    </source>
</evidence>
<feature type="transmembrane region" description="Helical" evidence="9">
    <location>
        <begin position="131"/>
        <end position="154"/>
    </location>
</feature>
<evidence type="ECO:0000256" key="8">
    <source>
        <dbReference type="ARBA" id="ARBA00047308"/>
    </source>
</evidence>
<dbReference type="InterPro" id="IPR027256">
    <property type="entry name" value="P-typ_ATPase_IB"/>
</dbReference>
<dbReference type="Pfam" id="PF00122">
    <property type="entry name" value="E1-E2_ATPase"/>
    <property type="match status" value="1"/>
</dbReference>
<dbReference type="GO" id="GO:0005524">
    <property type="term" value="F:ATP binding"/>
    <property type="evidence" value="ECO:0007669"/>
    <property type="project" value="UniProtKB-KW"/>
</dbReference>
<comment type="subcellular location">
    <subcellularLocation>
        <location evidence="9">Cell membrane</location>
    </subcellularLocation>
    <subcellularLocation>
        <location evidence="1">Membrane</location>
    </subcellularLocation>
</comment>
<comment type="similarity">
    <text evidence="2 9">Belongs to the cation transport ATPase (P-type) (TC 3.A.3) family. Type IB subfamily.</text>
</comment>
<dbReference type="SFLD" id="SFLDF00027">
    <property type="entry name" value="p-type_atpase"/>
    <property type="match status" value="1"/>
</dbReference>
<keyword evidence="6 9" id="KW-0472">Membrane</keyword>
<gene>
    <name evidence="12" type="primary">kdpB_3</name>
    <name evidence="12" type="ORF">SIID45300_02320</name>
</gene>
<dbReference type="SFLD" id="SFLDS00003">
    <property type="entry name" value="Haloacid_Dehalogenase"/>
    <property type="match status" value="1"/>
</dbReference>
<dbReference type="Pfam" id="PF00702">
    <property type="entry name" value="Hydrolase"/>
    <property type="match status" value="1"/>
</dbReference>
<evidence type="ECO:0000259" key="11">
    <source>
        <dbReference type="Pfam" id="PF00122"/>
    </source>
</evidence>
<reference evidence="12 13" key="2">
    <citation type="submission" date="2024-09" db="EMBL/GenBank/DDBJ databases">
        <title>Draft genome sequence of Candidatus Magnetaquicoccaceae bacterium FCR-1.</title>
        <authorList>
            <person name="Shimoshige H."/>
            <person name="Shimamura S."/>
            <person name="Taoka A."/>
            <person name="Kobayashi H."/>
            <person name="Maekawa T."/>
        </authorList>
    </citation>
    <scope>NUCLEOTIDE SEQUENCE [LARGE SCALE GENOMIC DNA]</scope>
    <source>
        <strain evidence="12 13">FCR-1</strain>
    </source>
</reference>
<evidence type="ECO:0000256" key="7">
    <source>
        <dbReference type="ARBA" id="ARBA00039097"/>
    </source>
</evidence>
<keyword evidence="9 12" id="KW-0067">ATP-binding</keyword>
<dbReference type="NCBIfam" id="TIGR01494">
    <property type="entry name" value="ATPase_P-type"/>
    <property type="match status" value="1"/>
</dbReference>
<feature type="transmembrane region" description="Helical" evidence="9">
    <location>
        <begin position="624"/>
        <end position="645"/>
    </location>
</feature>
<dbReference type="PRINTS" id="PR00119">
    <property type="entry name" value="CATATPASE"/>
</dbReference>
<feature type="region of interest" description="Disordered" evidence="10">
    <location>
        <begin position="24"/>
        <end position="58"/>
    </location>
</feature>
<evidence type="ECO:0000256" key="5">
    <source>
        <dbReference type="ARBA" id="ARBA00022989"/>
    </source>
</evidence>
<evidence type="ECO:0000256" key="9">
    <source>
        <dbReference type="RuleBase" id="RU362081"/>
    </source>
</evidence>
<dbReference type="InterPro" id="IPR044492">
    <property type="entry name" value="P_typ_ATPase_HD_dom"/>
</dbReference>
<dbReference type="Proteomes" id="UP001628193">
    <property type="component" value="Unassembled WGS sequence"/>
</dbReference>
<sequence>MIWFGAVILGASIVAAVKARQANRLRTPPPNSPPKSTGKKTSAAQPPSQPPADGVEVDENRARQTHEKIVNQNLTAAGSSLALSVLSNVAGVPMLDKLAIPGLIYVGTPLTEDGLRAIFKEKKIRASILDMVSIAAMLGTGNIFACSLAVTLLMGSDKLLLKTRDDSRKKTIHMFVKQPKQVLILRNHIQCEIPIEQVKVGDTVIVHAGEYIPTDGIILQGDCSVDQHQLTGEAKPVEKTVGALVFAGTMLISGRIHYRVEKAGEDTVIAQLGEILNRTANYESAIQSRGETIADKAVLPTIVMSGLALTAGIPQSLAVLNAGFGYNMRLIAPLGMLNFLTIAANEGILIKDGRSLDLLGKIDTVVFDKTGTLTLVEPEIVQIRPTDFHPEHEILRYAAACEYRQTHPIARAILQAAKERHIDLPPTENIQYEVGYGIQAEFEGQVVKVGSNRFMQMEGIATPADPHGHADNGGEPGSSFVYVAVNDRLSGIIELRVKVRPEVKSLIKVLHEQGKQLAIVSGDHEQPTRMLARELGIERVFAEVLPEDKANLVMRLQQEGRSVCFVGDGINDAIALKKAHVSVSLSGATTAARDSAQIVLMGGDLNQLLPLFELGAEFDRNMNASFMTTLVPGLVCVGGAFFLRFGVLTSIMLYNTGLVAGVGNAMLPRLKRIGHTDQTQG</sequence>
<proteinExistence type="inferred from homology"/>
<name>A0ABQ0CAU0_9PROT</name>
<dbReference type="EMBL" id="BAAFGK010000004">
    <property type="protein sequence ID" value="GAB0057985.1"/>
    <property type="molecule type" value="Genomic_DNA"/>
</dbReference>
<keyword evidence="3 9" id="KW-0812">Transmembrane</keyword>
<evidence type="ECO:0000256" key="1">
    <source>
        <dbReference type="ARBA" id="ARBA00004370"/>
    </source>
</evidence>
<dbReference type="Gene3D" id="3.40.1110.10">
    <property type="entry name" value="Calcium-transporting ATPase, cytoplasmic domain N"/>
    <property type="match status" value="1"/>
</dbReference>
<dbReference type="InterPro" id="IPR023299">
    <property type="entry name" value="ATPase_P-typ_cyto_dom_N"/>
</dbReference>
<dbReference type="PROSITE" id="PS00154">
    <property type="entry name" value="ATPASE_E1_E2"/>
    <property type="match status" value="1"/>
</dbReference>
<dbReference type="RefSeq" id="WP_420905667.1">
    <property type="nucleotide sequence ID" value="NZ_BAAFGK010000004.1"/>
</dbReference>
<comment type="caution">
    <text evidence="9">Lacks conserved residue(s) required for the propagation of feature annotation.</text>
</comment>
<dbReference type="InterPro" id="IPR051014">
    <property type="entry name" value="Cation_Transport_ATPase_IB"/>
</dbReference>
<keyword evidence="13" id="KW-1185">Reference proteome</keyword>
<keyword evidence="5 9" id="KW-1133">Transmembrane helix</keyword>
<dbReference type="SUPFAM" id="SSF81653">
    <property type="entry name" value="Calcium ATPase, transduction domain A"/>
    <property type="match status" value="1"/>
</dbReference>
<dbReference type="InterPro" id="IPR001757">
    <property type="entry name" value="P_typ_ATPase"/>
</dbReference>
<keyword evidence="9" id="KW-1003">Cell membrane</keyword>
<dbReference type="PANTHER" id="PTHR48085">
    <property type="entry name" value="CADMIUM/ZINC-TRANSPORTING ATPASE HMA2-RELATED"/>
    <property type="match status" value="1"/>
</dbReference>
<comment type="caution">
    <text evidence="12">The sequence shown here is derived from an EMBL/GenBank/DDBJ whole genome shotgun (WGS) entry which is preliminary data.</text>
</comment>
<evidence type="ECO:0000256" key="2">
    <source>
        <dbReference type="ARBA" id="ARBA00006024"/>
    </source>
</evidence>
<evidence type="ECO:0000256" key="10">
    <source>
        <dbReference type="SAM" id="MobiDB-lite"/>
    </source>
</evidence>
<evidence type="ECO:0000256" key="6">
    <source>
        <dbReference type="ARBA" id="ARBA00023136"/>
    </source>
</evidence>
<keyword evidence="4" id="KW-1278">Translocase</keyword>
<reference evidence="12 13" key="1">
    <citation type="submission" date="2024-05" db="EMBL/GenBank/DDBJ databases">
        <authorList>
            <consortium name="Candidatus Magnetaquicoccaceae bacterium FCR-1 genome sequencing consortium"/>
            <person name="Shimoshige H."/>
            <person name="Shimamura S."/>
            <person name="Taoka A."/>
            <person name="Kobayashi H."/>
            <person name="Maekawa T."/>
        </authorList>
    </citation>
    <scope>NUCLEOTIDE SEQUENCE [LARGE SCALE GENOMIC DNA]</scope>
    <source>
        <strain evidence="12 13">FCR-1</strain>
    </source>
</reference>
<dbReference type="InterPro" id="IPR023214">
    <property type="entry name" value="HAD_sf"/>
</dbReference>
<evidence type="ECO:0000256" key="4">
    <source>
        <dbReference type="ARBA" id="ARBA00022967"/>
    </source>
</evidence>
<keyword evidence="9" id="KW-0547">Nucleotide-binding</keyword>
<feature type="domain" description="P-type ATPase A" evidence="11">
    <location>
        <begin position="178"/>
        <end position="274"/>
    </location>
</feature>
<accession>A0ABQ0CAU0</accession>
<keyword evidence="9" id="KW-0479">Metal-binding</keyword>
<dbReference type="InterPro" id="IPR008250">
    <property type="entry name" value="ATPase_P-typ_transduc_dom_A_sf"/>
</dbReference>
<protein>
    <recommendedName>
        <fullName evidence="7">P-type Zn(2+) transporter</fullName>
        <ecNumber evidence="7">7.2.2.12</ecNumber>
    </recommendedName>
</protein>
<dbReference type="SUPFAM" id="SSF56784">
    <property type="entry name" value="HAD-like"/>
    <property type="match status" value="1"/>
</dbReference>
<evidence type="ECO:0000313" key="13">
    <source>
        <dbReference type="Proteomes" id="UP001628193"/>
    </source>
</evidence>
<comment type="catalytic activity">
    <reaction evidence="8">
        <text>Zn(2+)(in) + ATP + H2O = Zn(2+)(out) + ADP + phosphate + H(+)</text>
        <dbReference type="Rhea" id="RHEA:20621"/>
        <dbReference type="ChEBI" id="CHEBI:15377"/>
        <dbReference type="ChEBI" id="CHEBI:15378"/>
        <dbReference type="ChEBI" id="CHEBI:29105"/>
        <dbReference type="ChEBI" id="CHEBI:30616"/>
        <dbReference type="ChEBI" id="CHEBI:43474"/>
        <dbReference type="ChEBI" id="CHEBI:456216"/>
        <dbReference type="EC" id="7.2.2.12"/>
    </reaction>
</comment>
<organism evidence="12 13">
    <name type="scientific">Candidatus Magnetaquiglobus chichijimensis</name>
    <dbReference type="NCBI Taxonomy" id="3141448"/>
    <lineage>
        <taxon>Bacteria</taxon>
        <taxon>Pseudomonadati</taxon>
        <taxon>Pseudomonadota</taxon>
        <taxon>Magnetococcia</taxon>
        <taxon>Magnetococcales</taxon>
        <taxon>Candidatus Magnetaquicoccaceae</taxon>
        <taxon>Candidatus Magnetaquiglobus</taxon>
    </lineage>
</organism>
<dbReference type="InterPro" id="IPR036412">
    <property type="entry name" value="HAD-like_sf"/>
</dbReference>